<dbReference type="GO" id="GO:0005886">
    <property type="term" value="C:plasma membrane"/>
    <property type="evidence" value="ECO:0007669"/>
    <property type="project" value="UniProtKB-SubCell"/>
</dbReference>
<evidence type="ECO:0000256" key="3">
    <source>
        <dbReference type="ARBA" id="ARBA00022692"/>
    </source>
</evidence>
<dbReference type="Proteomes" id="UP000199677">
    <property type="component" value="Unassembled WGS sequence"/>
</dbReference>
<dbReference type="SUPFAM" id="SSF56281">
    <property type="entry name" value="Metallo-hydrolase/oxidoreductase"/>
    <property type="match status" value="1"/>
</dbReference>
<evidence type="ECO:0000313" key="9">
    <source>
        <dbReference type="Proteomes" id="UP000199677"/>
    </source>
</evidence>
<dbReference type="NCBIfam" id="TIGR00360">
    <property type="entry name" value="ComEC_N-term"/>
    <property type="match status" value="1"/>
</dbReference>
<keyword evidence="2" id="KW-1003">Cell membrane</keyword>
<dbReference type="InterPro" id="IPR052159">
    <property type="entry name" value="Competence_DNA_uptake"/>
</dbReference>
<dbReference type="InterPro" id="IPR004797">
    <property type="entry name" value="Competence_ComEC/Rec2"/>
</dbReference>
<evidence type="ECO:0000256" key="1">
    <source>
        <dbReference type="ARBA" id="ARBA00004651"/>
    </source>
</evidence>
<evidence type="ECO:0000256" key="5">
    <source>
        <dbReference type="ARBA" id="ARBA00023136"/>
    </source>
</evidence>
<dbReference type="InterPro" id="IPR036866">
    <property type="entry name" value="RibonucZ/Hydroxyglut_hydro"/>
</dbReference>
<dbReference type="PANTHER" id="PTHR30619">
    <property type="entry name" value="DNA INTERNALIZATION/COMPETENCE PROTEIN COMEC/REC2"/>
    <property type="match status" value="1"/>
</dbReference>
<accession>A0A1G9ZM52</accession>
<dbReference type="InterPro" id="IPR035681">
    <property type="entry name" value="ComA-like_MBL"/>
</dbReference>
<sequence>MRVGLAMPVALALMVGAGGGSWLGPSSNTMPLTSILGVLLLCLAAVKLRYCLWLAIVCWGLVAIQYQWAAQLPAGLSGEDVLVEARVVESQRVTSGVRLLLAVERCVSPDQRPSCQQIERVRVSAYGLDQNLPQPGERWQMTLRLRPPNGFQNPGTFDFAHWLWREGIHATGYVRQDPAPQRLTPSPFSLRQQALSTLETQPLAPRTQRWLSALTLGLGDQLTQDDWELLNASGTTHLVVISGLHVGLVVSFALLLARQAARWLTPGNWRLRAWPWWFSGAAAVGYALLAGMAPPAMRAMIMGLVGLWVLSGRHAPGPWQGWWLALAAVLMIDPVALWRPGLWLSFIAVAWLIVIWQGRARPQGLRGWGWALVRSQLLLAPLMAAAVLVAFGRVAPAAPLINLVAVPWMSLLMVPLALLGWLLAPLPYASTAIWWLFEQGLNAFYIALEYAVVHWPLWEPPRALHLPWALGLFVTALCWGLPGTARWLKRGALILVILVPLWPMSQRLSHEALRITVYDVGQGQLIKLRSAHYRLLVDTGPRYRSGFMPLETLWPPGQHFDQVIVSHADTDHAGGVRALQDQHLVDEWRAPAAESLPVKSLPCVRGTEWQRDGVTYRFWWPNADHIDASANDRSCVLDIEVGQQRVLITGDVGSQVERRLVGDLDAPVTALVAGHHGSASSSGLQFVRAADPQHVIFSAGRDNPFGHPNDAVVRRFRQQGSCLWNTAHDGAIQLRLSTDAPIEINTLRGDAPRQRC</sequence>
<name>A0A1G9ZM52_9GAMM</name>
<organism evidence="8 9">
    <name type="scientific">Vreelandella arcis</name>
    <dbReference type="NCBI Taxonomy" id="416873"/>
    <lineage>
        <taxon>Bacteria</taxon>
        <taxon>Pseudomonadati</taxon>
        <taxon>Pseudomonadota</taxon>
        <taxon>Gammaproteobacteria</taxon>
        <taxon>Oceanospirillales</taxon>
        <taxon>Halomonadaceae</taxon>
        <taxon>Vreelandella</taxon>
    </lineage>
</organism>
<feature type="domain" description="Metallo-beta-lactamase" evidence="7">
    <location>
        <begin position="522"/>
        <end position="701"/>
    </location>
</feature>
<keyword evidence="3 6" id="KW-0812">Transmembrane</keyword>
<evidence type="ECO:0000259" key="7">
    <source>
        <dbReference type="SMART" id="SM00849"/>
    </source>
</evidence>
<feature type="transmembrane region" description="Helical" evidence="6">
    <location>
        <begin position="463"/>
        <end position="480"/>
    </location>
</feature>
<dbReference type="NCBIfam" id="TIGR00361">
    <property type="entry name" value="ComEC_Rec2"/>
    <property type="match status" value="1"/>
</dbReference>
<feature type="transmembrane region" description="Helical" evidence="6">
    <location>
        <begin position="377"/>
        <end position="395"/>
    </location>
</feature>
<dbReference type="AlphaFoldDB" id="A0A1G9ZM52"/>
<comment type="subcellular location">
    <subcellularLocation>
        <location evidence="1">Cell membrane</location>
        <topology evidence="1">Multi-pass membrane protein</topology>
    </subcellularLocation>
</comment>
<dbReference type="CDD" id="cd07731">
    <property type="entry name" value="ComA-like_MBL-fold"/>
    <property type="match status" value="1"/>
</dbReference>
<dbReference type="PANTHER" id="PTHR30619:SF1">
    <property type="entry name" value="RECOMBINATION PROTEIN 2"/>
    <property type="match status" value="1"/>
</dbReference>
<evidence type="ECO:0000313" key="8">
    <source>
        <dbReference type="EMBL" id="SDN22354.1"/>
    </source>
</evidence>
<dbReference type="STRING" id="416873.SAMN04487951_103180"/>
<dbReference type="Pfam" id="PF00753">
    <property type="entry name" value="Lactamase_B"/>
    <property type="match status" value="1"/>
</dbReference>
<keyword evidence="5 6" id="KW-0472">Membrane</keyword>
<keyword evidence="9" id="KW-1185">Reference proteome</keyword>
<dbReference type="InterPro" id="IPR004477">
    <property type="entry name" value="ComEC_N"/>
</dbReference>
<feature type="transmembrane region" description="Helical" evidence="6">
    <location>
        <begin position="401"/>
        <end position="424"/>
    </location>
</feature>
<dbReference type="GO" id="GO:0030420">
    <property type="term" value="P:establishment of competence for transformation"/>
    <property type="evidence" value="ECO:0007669"/>
    <property type="project" value="InterPro"/>
</dbReference>
<dbReference type="Gene3D" id="3.60.15.10">
    <property type="entry name" value="Ribonuclease Z/Hydroxyacylglutathione hydrolase-like"/>
    <property type="match status" value="1"/>
</dbReference>
<proteinExistence type="predicted"/>
<feature type="transmembrane region" description="Helical" evidence="6">
    <location>
        <begin position="273"/>
        <end position="292"/>
    </location>
</feature>
<dbReference type="InterPro" id="IPR025405">
    <property type="entry name" value="DUF4131"/>
</dbReference>
<dbReference type="Pfam" id="PF03772">
    <property type="entry name" value="Competence"/>
    <property type="match status" value="1"/>
</dbReference>
<dbReference type="SMART" id="SM00849">
    <property type="entry name" value="Lactamase_B"/>
    <property type="match status" value="1"/>
</dbReference>
<dbReference type="RefSeq" id="WP_089703015.1">
    <property type="nucleotide sequence ID" value="NZ_FNII01000003.1"/>
</dbReference>
<dbReference type="Pfam" id="PF13567">
    <property type="entry name" value="DUF4131"/>
    <property type="match status" value="1"/>
</dbReference>
<feature type="transmembrane region" description="Helical" evidence="6">
    <location>
        <begin position="436"/>
        <end position="457"/>
    </location>
</feature>
<reference evidence="9" key="1">
    <citation type="submission" date="2016-10" db="EMBL/GenBank/DDBJ databases">
        <authorList>
            <person name="Varghese N."/>
            <person name="Submissions S."/>
        </authorList>
    </citation>
    <scope>NUCLEOTIDE SEQUENCE [LARGE SCALE GENOMIC DNA]</scope>
    <source>
        <strain evidence="9">CGMCC 1.6494</strain>
    </source>
</reference>
<feature type="transmembrane region" description="Helical" evidence="6">
    <location>
        <begin position="35"/>
        <end position="62"/>
    </location>
</feature>
<feature type="transmembrane region" description="Helical" evidence="6">
    <location>
        <begin position="238"/>
        <end position="261"/>
    </location>
</feature>
<dbReference type="EMBL" id="FNII01000003">
    <property type="protein sequence ID" value="SDN22354.1"/>
    <property type="molecule type" value="Genomic_DNA"/>
</dbReference>
<dbReference type="InterPro" id="IPR001279">
    <property type="entry name" value="Metallo-B-lactamas"/>
</dbReference>
<evidence type="ECO:0000256" key="2">
    <source>
        <dbReference type="ARBA" id="ARBA00022475"/>
    </source>
</evidence>
<evidence type="ECO:0000256" key="4">
    <source>
        <dbReference type="ARBA" id="ARBA00022989"/>
    </source>
</evidence>
<protein>
    <submittedName>
        <fullName evidence="8">Competence protein ComEC</fullName>
    </submittedName>
</protein>
<dbReference type="OrthoDB" id="9761531at2"/>
<evidence type="ECO:0000256" key="6">
    <source>
        <dbReference type="SAM" id="Phobius"/>
    </source>
</evidence>
<keyword evidence="4 6" id="KW-1133">Transmembrane helix</keyword>
<feature type="transmembrane region" description="Helical" evidence="6">
    <location>
        <begin position="336"/>
        <end position="356"/>
    </location>
</feature>
<gene>
    <name evidence="8" type="ORF">SAMN04487951_103180</name>
</gene>